<organism evidence="9 10">
    <name type="scientific">Thiomicrospira aerophila AL3</name>
    <dbReference type="NCBI Taxonomy" id="717772"/>
    <lineage>
        <taxon>Bacteria</taxon>
        <taxon>Pseudomonadati</taxon>
        <taxon>Pseudomonadota</taxon>
        <taxon>Gammaproteobacteria</taxon>
        <taxon>Thiotrichales</taxon>
        <taxon>Piscirickettsiaceae</taxon>
        <taxon>Thiomicrospira</taxon>
    </lineage>
</organism>
<dbReference type="PANTHER" id="PTHR43761">
    <property type="entry name" value="D-ISOMER SPECIFIC 2-HYDROXYACID DEHYDROGENASE FAMILY PROTEIN (AFU_ORTHOLOGUE AFUA_1G13630)"/>
    <property type="match status" value="1"/>
</dbReference>
<dbReference type="eggNOG" id="COG0111">
    <property type="taxonomic scope" value="Bacteria"/>
</dbReference>
<dbReference type="InterPro" id="IPR006140">
    <property type="entry name" value="D-isomer_DH_NAD-bd"/>
</dbReference>
<keyword evidence="3 5" id="KW-0520">NAD</keyword>
<feature type="binding site" evidence="5">
    <location>
        <position position="258"/>
    </location>
    <ligand>
        <name>NAD(+)</name>
        <dbReference type="ChEBI" id="CHEBI:57540"/>
    </ligand>
</feature>
<dbReference type="PROSITE" id="PS00671">
    <property type="entry name" value="D_2_HYDROXYACID_DH_3"/>
    <property type="match status" value="1"/>
</dbReference>
<comment type="caution">
    <text evidence="5">Lacks conserved residue(s) required for the propagation of feature annotation.</text>
</comment>
<accession>W0DTD8</accession>
<keyword evidence="1 5" id="KW-0963">Cytoplasm</keyword>
<feature type="binding site" evidence="5">
    <location>
        <position position="47"/>
    </location>
    <ligand>
        <name>substrate</name>
    </ligand>
</feature>
<reference evidence="9 10" key="1">
    <citation type="submission" date="2013-12" db="EMBL/GenBank/DDBJ databases">
        <authorList>
            <consortium name="DOE Joint Genome Institute"/>
            <person name="Kappler U."/>
            <person name="Huntemann M."/>
            <person name="Han J."/>
            <person name="Chen A."/>
            <person name="Kyrpides N."/>
            <person name="Mavromatis K."/>
            <person name="Markowitz V."/>
            <person name="Palaniappan K."/>
            <person name="Ivanova N."/>
            <person name="Schaumberg A."/>
            <person name="Pati A."/>
            <person name="Liolios K."/>
            <person name="Nordberg H.P."/>
            <person name="Cantor M.N."/>
            <person name="Hua S.X."/>
            <person name="Woyke T."/>
        </authorList>
    </citation>
    <scope>NUCLEOTIDE SEQUENCE [LARGE SCALE GENOMIC DNA]</scope>
    <source>
        <strain evidence="10">AL2</strain>
    </source>
</reference>
<feature type="active site" evidence="5">
    <location>
        <position position="238"/>
    </location>
</feature>
<proteinExistence type="inferred from homology"/>
<dbReference type="InterPro" id="IPR024531">
    <property type="entry name" value="Erythronate-4-P_DHase_dimer"/>
</dbReference>
<feature type="domain" description="Erythronate-4-phosphate dehydrogenase dimerisation" evidence="8">
    <location>
        <begin position="298"/>
        <end position="374"/>
    </location>
</feature>
<evidence type="ECO:0000259" key="6">
    <source>
        <dbReference type="Pfam" id="PF00389"/>
    </source>
</evidence>
<comment type="pathway">
    <text evidence="5">Cofactor biosynthesis; pyridoxine 5'-phosphate biosynthesis; pyridoxine 5'-phosphate from D-erythrose 4-phosphate: step 2/5.</text>
</comment>
<dbReference type="HAMAP" id="MF_01825">
    <property type="entry name" value="PdxB"/>
    <property type="match status" value="1"/>
</dbReference>
<evidence type="ECO:0000256" key="1">
    <source>
        <dbReference type="ARBA" id="ARBA00022490"/>
    </source>
</evidence>
<dbReference type="OrthoDB" id="9770208at2"/>
<dbReference type="KEGG" id="tao:THIAE_09005"/>
<evidence type="ECO:0000256" key="5">
    <source>
        <dbReference type="HAMAP-Rule" id="MF_01825"/>
    </source>
</evidence>
<evidence type="ECO:0000259" key="8">
    <source>
        <dbReference type="Pfam" id="PF11890"/>
    </source>
</evidence>
<dbReference type="Pfam" id="PF00389">
    <property type="entry name" value="2-Hacid_dh"/>
    <property type="match status" value="1"/>
</dbReference>
<dbReference type="Gene3D" id="3.30.1370.170">
    <property type="match status" value="1"/>
</dbReference>
<dbReference type="InterPro" id="IPR036291">
    <property type="entry name" value="NAD(P)-bd_dom_sf"/>
</dbReference>
<evidence type="ECO:0000256" key="3">
    <source>
        <dbReference type="ARBA" id="ARBA00023027"/>
    </source>
</evidence>
<feature type="active site" description="Proton donor" evidence="5">
    <location>
        <position position="255"/>
    </location>
</feature>
<evidence type="ECO:0000259" key="7">
    <source>
        <dbReference type="Pfam" id="PF02826"/>
    </source>
</evidence>
<keyword evidence="2 5" id="KW-0560">Oxidoreductase</keyword>
<comment type="subcellular location">
    <subcellularLocation>
        <location evidence="5">Cytoplasm</location>
    </subcellularLocation>
</comment>
<dbReference type="EMBL" id="CP007030">
    <property type="protein sequence ID" value="AHF01875.1"/>
    <property type="molecule type" value="Genomic_DNA"/>
</dbReference>
<dbReference type="FunCoup" id="W0DTD8">
    <property type="interactions" value="118"/>
</dbReference>
<protein>
    <recommendedName>
        <fullName evidence="5">Erythronate-4-phosphate dehydrogenase</fullName>
        <ecNumber evidence="5">1.1.1.290</ecNumber>
    </recommendedName>
</protein>
<gene>
    <name evidence="5" type="primary">pdxB</name>
    <name evidence="9" type="ORF">THIAE_09005</name>
</gene>
<dbReference type="InterPro" id="IPR029753">
    <property type="entry name" value="D-isomer_DH_CS"/>
</dbReference>
<sequence>MTRRIVIDDALPLATEMFSHLGDIILLPGRAIYAQAVADADALVVRSRTQVNEALLANSRVKFVGSSVVGLDHVDQAWLAQQGIHFYSAQGCNANSVSEYIITLLVEQACLRQQDFHQLTVGVVGVGHVGQKVVAKAQALGFNLLLNDPPRQDQGDACPAGDWQALDDLLHQADIITLHTPLTGEGAHPSANLIHAKRLAKLRADQVLINAARGGIVDEQAWCQSAMTTKLIDCWQDEPNINANLFNQATMATPHIAGHSYEAKLAGGLWAYQQLCQFWQEPEQHHWQQSCPSTPAPLQFNSELTHWPAILLDLLHQAYNPHHDHQRLRAKTIEQVRQQFETQRRDYPIRREWTQHRIAKFAQKEWNQALQSLGFQLY</sequence>
<evidence type="ECO:0000256" key="4">
    <source>
        <dbReference type="ARBA" id="ARBA00023096"/>
    </source>
</evidence>
<name>W0DTD8_9GAMM</name>
<comment type="function">
    <text evidence="5">Catalyzes the oxidation of erythronate-4-phosphate to 3-hydroxy-2-oxo-4-phosphonooxybutanoate.</text>
</comment>
<dbReference type="PANTHER" id="PTHR43761:SF1">
    <property type="entry name" value="D-ISOMER SPECIFIC 2-HYDROXYACID DEHYDROGENASE CATALYTIC DOMAIN-CONTAINING PROTEIN-RELATED"/>
    <property type="match status" value="1"/>
</dbReference>
<dbReference type="GO" id="GO:0051287">
    <property type="term" value="F:NAD binding"/>
    <property type="evidence" value="ECO:0007669"/>
    <property type="project" value="InterPro"/>
</dbReference>
<dbReference type="Pfam" id="PF02826">
    <property type="entry name" value="2-Hacid_dh_C"/>
    <property type="match status" value="1"/>
</dbReference>
<evidence type="ECO:0000256" key="2">
    <source>
        <dbReference type="ARBA" id="ARBA00023002"/>
    </source>
</evidence>
<feature type="binding site" evidence="5">
    <location>
        <position position="180"/>
    </location>
    <ligand>
        <name>NAD(+)</name>
        <dbReference type="ChEBI" id="CHEBI:57540"/>
    </ligand>
</feature>
<feature type="binding site" evidence="5">
    <location>
        <position position="148"/>
    </location>
    <ligand>
        <name>NAD(+)</name>
        <dbReference type="ChEBI" id="CHEBI:57540"/>
    </ligand>
</feature>
<dbReference type="Proteomes" id="UP000005380">
    <property type="component" value="Chromosome"/>
</dbReference>
<feature type="domain" description="D-isomer specific 2-hydroxyacid dehydrogenase NAD-binding" evidence="7">
    <location>
        <begin position="108"/>
        <end position="257"/>
    </location>
</feature>
<dbReference type="CDD" id="cd12158">
    <property type="entry name" value="ErythrP_dh"/>
    <property type="match status" value="1"/>
</dbReference>
<dbReference type="GO" id="GO:0046983">
    <property type="term" value="F:protein dimerization activity"/>
    <property type="evidence" value="ECO:0007669"/>
    <property type="project" value="InterPro"/>
</dbReference>
<dbReference type="InParanoid" id="W0DTD8"/>
<dbReference type="GO" id="GO:0033711">
    <property type="term" value="F:4-phosphoerythronate dehydrogenase activity"/>
    <property type="evidence" value="ECO:0007669"/>
    <property type="project" value="UniProtKB-EC"/>
</dbReference>
<dbReference type="Gene3D" id="3.40.50.720">
    <property type="entry name" value="NAD(P)-binding Rossmann-like Domain"/>
    <property type="match status" value="2"/>
</dbReference>
<dbReference type="UniPathway" id="UPA00244">
    <property type="reaction ID" value="UER00310"/>
</dbReference>
<evidence type="ECO:0000313" key="9">
    <source>
        <dbReference type="EMBL" id="AHF01875.1"/>
    </source>
</evidence>
<dbReference type="AlphaFoldDB" id="W0DTD8"/>
<comment type="similarity">
    <text evidence="5">Belongs to the D-isomer specific 2-hydroxyacid dehydrogenase family. PdxB subfamily.</text>
</comment>
<dbReference type="RefSeq" id="WP_006460888.1">
    <property type="nucleotide sequence ID" value="NZ_CP007030.1"/>
</dbReference>
<keyword evidence="4 5" id="KW-0664">Pyridoxine biosynthesis</keyword>
<dbReference type="SUPFAM" id="SSF52283">
    <property type="entry name" value="Formate/glycerate dehydrogenase catalytic domain-like"/>
    <property type="match status" value="1"/>
</dbReference>
<dbReference type="GO" id="GO:0005737">
    <property type="term" value="C:cytoplasm"/>
    <property type="evidence" value="ECO:0007669"/>
    <property type="project" value="UniProtKB-SubCell"/>
</dbReference>
<dbReference type="InterPro" id="IPR006139">
    <property type="entry name" value="D-isomer_2_OHA_DH_cat_dom"/>
</dbReference>
<dbReference type="InterPro" id="IPR038251">
    <property type="entry name" value="PdxB_dimer_sf"/>
</dbReference>
<keyword evidence="10" id="KW-1185">Reference proteome</keyword>
<evidence type="ECO:0000313" key="10">
    <source>
        <dbReference type="Proteomes" id="UP000005380"/>
    </source>
</evidence>
<dbReference type="InterPro" id="IPR050418">
    <property type="entry name" value="D-iso_2-hydroxyacid_DH_PdxB"/>
</dbReference>
<comment type="catalytic activity">
    <reaction evidence="5">
        <text>4-phospho-D-erythronate + NAD(+) = (R)-3-hydroxy-2-oxo-4-phosphooxybutanoate + NADH + H(+)</text>
        <dbReference type="Rhea" id="RHEA:18829"/>
        <dbReference type="ChEBI" id="CHEBI:15378"/>
        <dbReference type="ChEBI" id="CHEBI:57540"/>
        <dbReference type="ChEBI" id="CHEBI:57945"/>
        <dbReference type="ChEBI" id="CHEBI:58538"/>
        <dbReference type="ChEBI" id="CHEBI:58766"/>
        <dbReference type="EC" id="1.1.1.290"/>
    </reaction>
</comment>
<feature type="active site" evidence="5">
    <location>
        <position position="213"/>
    </location>
</feature>
<dbReference type="InterPro" id="IPR020921">
    <property type="entry name" value="Erythronate-4-P_DHase"/>
</dbReference>
<feature type="domain" description="D-isomer specific 2-hydroxyacid dehydrogenase catalytic" evidence="6">
    <location>
        <begin position="32"/>
        <end position="280"/>
    </location>
</feature>
<dbReference type="STRING" id="717772.THIAE_09005"/>
<dbReference type="GO" id="GO:0008615">
    <property type="term" value="P:pyridoxine biosynthetic process"/>
    <property type="evidence" value="ECO:0007669"/>
    <property type="project" value="UniProtKB-UniRule"/>
</dbReference>
<dbReference type="Pfam" id="PF11890">
    <property type="entry name" value="DUF3410"/>
    <property type="match status" value="1"/>
</dbReference>
<dbReference type="HOGENOM" id="CLU_019796_4_0_6"/>
<dbReference type="EC" id="1.1.1.290" evidence="5"/>
<dbReference type="SUPFAM" id="SSF51735">
    <property type="entry name" value="NAD(P)-binding Rossmann-fold domains"/>
    <property type="match status" value="1"/>
</dbReference>
<comment type="subunit">
    <text evidence="5">Homodimer.</text>
</comment>
<feature type="binding site" evidence="5">
    <location>
        <position position="233"/>
    </location>
    <ligand>
        <name>NAD(+)</name>
        <dbReference type="ChEBI" id="CHEBI:57540"/>
    </ligand>
</feature>